<evidence type="ECO:0000259" key="2">
    <source>
        <dbReference type="Pfam" id="PF13439"/>
    </source>
</evidence>
<dbReference type="PANTHER" id="PTHR45947">
    <property type="entry name" value="SULFOQUINOVOSYL TRANSFERASE SQD2"/>
    <property type="match status" value="1"/>
</dbReference>
<protein>
    <submittedName>
        <fullName evidence="3">Glycosyltransferase involved in cell wall bisynthesis</fullName>
    </submittedName>
</protein>
<dbReference type="Pfam" id="PF13439">
    <property type="entry name" value="Glyco_transf_4"/>
    <property type="match status" value="1"/>
</dbReference>
<dbReference type="PANTHER" id="PTHR45947:SF3">
    <property type="entry name" value="SULFOQUINOVOSYL TRANSFERASE SQD2"/>
    <property type="match status" value="1"/>
</dbReference>
<name>A0A1H7AHW5_9BACT</name>
<feature type="domain" description="Glycosyl transferase family 1" evidence="1">
    <location>
        <begin position="205"/>
        <end position="369"/>
    </location>
</feature>
<proteinExistence type="predicted"/>
<dbReference type="GO" id="GO:0016757">
    <property type="term" value="F:glycosyltransferase activity"/>
    <property type="evidence" value="ECO:0007669"/>
    <property type="project" value="InterPro"/>
</dbReference>
<accession>A0A1H7AHW5</accession>
<dbReference type="EMBL" id="FNZH01000006">
    <property type="protein sequence ID" value="SEJ61662.1"/>
    <property type="molecule type" value="Genomic_DNA"/>
</dbReference>
<dbReference type="AlphaFoldDB" id="A0A1H7AHW5"/>
<dbReference type="RefSeq" id="WP_092177140.1">
    <property type="nucleotide sequence ID" value="NZ_FNZH01000006.1"/>
</dbReference>
<dbReference type="STRING" id="1416801.SAMN05192553_10697"/>
<reference evidence="4" key="1">
    <citation type="submission" date="2016-10" db="EMBL/GenBank/DDBJ databases">
        <authorList>
            <person name="Varghese N."/>
            <person name="Submissions S."/>
        </authorList>
    </citation>
    <scope>NUCLEOTIDE SEQUENCE [LARGE SCALE GENOMIC DNA]</scope>
    <source>
        <strain evidence="4">IBRC-M 10761</strain>
    </source>
</reference>
<gene>
    <name evidence="3" type="ORF">SAMN05192553_10697</name>
</gene>
<keyword evidence="4" id="KW-1185">Reference proteome</keyword>
<evidence type="ECO:0000313" key="4">
    <source>
        <dbReference type="Proteomes" id="UP000199403"/>
    </source>
</evidence>
<organism evidence="3 4">
    <name type="scientific">Cyclobacterium xiamenense</name>
    <dbReference type="NCBI Taxonomy" id="1297121"/>
    <lineage>
        <taxon>Bacteria</taxon>
        <taxon>Pseudomonadati</taxon>
        <taxon>Bacteroidota</taxon>
        <taxon>Cytophagia</taxon>
        <taxon>Cytophagales</taxon>
        <taxon>Cyclobacteriaceae</taxon>
        <taxon>Cyclobacterium</taxon>
    </lineage>
</organism>
<dbReference type="InterPro" id="IPR001296">
    <property type="entry name" value="Glyco_trans_1"/>
</dbReference>
<dbReference type="Gene3D" id="3.40.50.2000">
    <property type="entry name" value="Glycogen Phosphorylase B"/>
    <property type="match status" value="2"/>
</dbReference>
<dbReference type="InterPro" id="IPR028098">
    <property type="entry name" value="Glyco_trans_4-like_N"/>
</dbReference>
<evidence type="ECO:0000313" key="3">
    <source>
        <dbReference type="EMBL" id="SEJ61662.1"/>
    </source>
</evidence>
<dbReference type="Proteomes" id="UP000199403">
    <property type="component" value="Unassembled WGS sequence"/>
</dbReference>
<dbReference type="OrthoDB" id="9811239at2"/>
<sequence>MNIVRIVPNLDFGGVEQRIVHTASGFRDFTSHSLRVLVLGNEGIVSKDLLQSGVEVYHFHEQIRIPNFRLILRLYRLIREIRPDVVHTSAAEANFHGLIAAKLAGVSVCIGEEIGFPNHDWKWRRLFKLVYGLADRVIAISYSVKSRIVALGEVEEAKVVVVNNPVELQATSLGKDARTDVGPNFRSKIGNEGFPRDGISQNVRKSDRNLSNEFVFITVCRLVPIKNLDTLILVFSSLLGENQGFEPRLWIVGDGADRARLESLCEDLSINEYVVFWGFQSGVGSFLKQADCFVLPSFSEGFSISLVEAMLSSLPCIVTNQGGPAEIVEDGVTGHLIDPRDSQDIKKKMLEVLLTSGRERAMMGERAKQSGSKYSVENYIKRLEEVYSRG</sequence>
<dbReference type="SUPFAM" id="SSF53756">
    <property type="entry name" value="UDP-Glycosyltransferase/glycogen phosphorylase"/>
    <property type="match status" value="1"/>
</dbReference>
<evidence type="ECO:0000259" key="1">
    <source>
        <dbReference type="Pfam" id="PF00534"/>
    </source>
</evidence>
<dbReference type="Pfam" id="PF00534">
    <property type="entry name" value="Glycos_transf_1"/>
    <property type="match status" value="1"/>
</dbReference>
<feature type="domain" description="Glycosyltransferase subfamily 4-like N-terminal" evidence="2">
    <location>
        <begin position="12"/>
        <end position="169"/>
    </location>
</feature>
<keyword evidence="3" id="KW-0808">Transferase</keyword>
<dbReference type="InterPro" id="IPR050194">
    <property type="entry name" value="Glycosyltransferase_grp1"/>
</dbReference>